<reference evidence="3 4" key="1">
    <citation type="submission" date="2024-06" db="EMBL/GenBank/DDBJ databases">
        <authorList>
            <person name="Lee S.D."/>
        </authorList>
    </citation>
    <scope>NUCLEOTIDE SEQUENCE [LARGE SCALE GENOMIC DNA]</scope>
    <source>
        <strain evidence="3 4">N1-10</strain>
    </source>
</reference>
<evidence type="ECO:0000256" key="2">
    <source>
        <dbReference type="ARBA" id="ARBA00023235"/>
    </source>
</evidence>
<accession>A0ABV6XG14</accession>
<evidence type="ECO:0000313" key="3">
    <source>
        <dbReference type="EMBL" id="MFC1437196.1"/>
    </source>
</evidence>
<dbReference type="Gene3D" id="1.50.10.10">
    <property type="match status" value="1"/>
</dbReference>
<sequence length="407" mass="44827">MAALPRPGSPAYLRAEGDRLLAFARNARLPDWGFGWLDSQGTPLADDTVHTYVTARMTHVFALAALLGHPWAADYADHGIAALTGPLHDDRHDGWHTATDRSGRPLADEKSAYPHVFVVLAAAGAAMAGRPGAAELLTHALEVVEQRFREPGSGLLRERWDRSWRSLDGYRGGNSNMHAIEALLAAGDATGDPQLAAQALRIADQLVNSTARQAEWRIVEHFDQDWSPLWRYHEERPADPFRPFGSTVGHGIEWSRLLVQLHTALPDAPDWLLPAALELFGRAERDGWSADGHQGFVYTVDWTGTPVVRARLHWVLAEAVGAAAVLHRATGDPHYRQRYDTWWQWAEDHLVDRDAGSWHHELDVAGRPASTVKTGKADVYHAFQATLLPGLRTAPSLAAALIPARTP</sequence>
<name>A0ABV6XG14_9ACTN</name>
<dbReference type="Pfam" id="PF07221">
    <property type="entry name" value="GlcNAc_2-epim"/>
    <property type="match status" value="1"/>
</dbReference>
<keyword evidence="4" id="KW-1185">Reference proteome</keyword>
<dbReference type="InterPro" id="IPR010819">
    <property type="entry name" value="AGE/CE"/>
</dbReference>
<dbReference type="InterPro" id="IPR012341">
    <property type="entry name" value="6hp_glycosidase-like_sf"/>
</dbReference>
<dbReference type="PANTHER" id="PTHR15108">
    <property type="entry name" value="N-ACYLGLUCOSAMINE-2-EPIMERASE"/>
    <property type="match status" value="1"/>
</dbReference>
<dbReference type="Proteomes" id="UP001592581">
    <property type="component" value="Unassembled WGS sequence"/>
</dbReference>
<dbReference type="GO" id="GO:0016853">
    <property type="term" value="F:isomerase activity"/>
    <property type="evidence" value="ECO:0007669"/>
    <property type="project" value="UniProtKB-KW"/>
</dbReference>
<dbReference type="EC" id="5.-.-.-" evidence="3"/>
<gene>
    <name evidence="3" type="ORF">ABUW04_02910</name>
</gene>
<organism evidence="3 4">
    <name type="scientific">Streptacidiphilus jeojiensis</name>
    <dbReference type="NCBI Taxonomy" id="3229225"/>
    <lineage>
        <taxon>Bacteria</taxon>
        <taxon>Bacillati</taxon>
        <taxon>Actinomycetota</taxon>
        <taxon>Actinomycetes</taxon>
        <taxon>Kitasatosporales</taxon>
        <taxon>Streptomycetaceae</taxon>
        <taxon>Streptacidiphilus</taxon>
    </lineage>
</organism>
<proteinExistence type="inferred from homology"/>
<evidence type="ECO:0000256" key="1">
    <source>
        <dbReference type="ARBA" id="ARBA00008558"/>
    </source>
</evidence>
<dbReference type="RefSeq" id="WP_380562367.1">
    <property type="nucleotide sequence ID" value="NZ_JBEUKS010000001.1"/>
</dbReference>
<comment type="similarity">
    <text evidence="1">Belongs to the N-acylglucosamine 2-epimerase family.</text>
</comment>
<evidence type="ECO:0000313" key="4">
    <source>
        <dbReference type="Proteomes" id="UP001592581"/>
    </source>
</evidence>
<dbReference type="InterPro" id="IPR008928">
    <property type="entry name" value="6-hairpin_glycosidase_sf"/>
</dbReference>
<keyword evidence="2 3" id="KW-0413">Isomerase</keyword>
<comment type="caution">
    <text evidence="3">The sequence shown here is derived from an EMBL/GenBank/DDBJ whole genome shotgun (WGS) entry which is preliminary data.</text>
</comment>
<dbReference type="SUPFAM" id="SSF48208">
    <property type="entry name" value="Six-hairpin glycosidases"/>
    <property type="match status" value="1"/>
</dbReference>
<protein>
    <submittedName>
        <fullName evidence="3">AGE family epimerase/isomerase</fullName>
        <ecNumber evidence="3">5.-.-.-</ecNumber>
    </submittedName>
</protein>
<dbReference type="EMBL" id="JBEUKS010000001">
    <property type="protein sequence ID" value="MFC1437196.1"/>
    <property type="molecule type" value="Genomic_DNA"/>
</dbReference>